<evidence type="ECO:0000313" key="3">
    <source>
        <dbReference type="Proteomes" id="UP001148018"/>
    </source>
</evidence>
<gene>
    <name evidence="2" type="ORF">NHX12_011830</name>
</gene>
<proteinExistence type="predicted"/>
<name>A0A9Q0I963_9TELE</name>
<sequence>MTPDLPGFLRGCWLRMISANKLLCLTKLLKTAQPLSRRRGDVQGEEKVKKQLWMPLEAAEWCYRGLARTSNGRKWRTQLLRGPGSKGPSNQETGLLQLKTTSQGEDPSLRGMVRSEGRAGRAVAPGGLEHAAGLSASRWLMDGQPNPRRGNLRFP</sequence>
<feature type="region of interest" description="Disordered" evidence="1">
    <location>
        <begin position="79"/>
        <end position="110"/>
    </location>
</feature>
<dbReference type="Proteomes" id="UP001148018">
    <property type="component" value="Unassembled WGS sequence"/>
</dbReference>
<comment type="caution">
    <text evidence="2">The sequence shown here is derived from an EMBL/GenBank/DDBJ whole genome shotgun (WGS) entry which is preliminary data.</text>
</comment>
<dbReference type="EMBL" id="JANIIK010000116">
    <property type="protein sequence ID" value="KAJ3588236.1"/>
    <property type="molecule type" value="Genomic_DNA"/>
</dbReference>
<keyword evidence="3" id="KW-1185">Reference proteome</keyword>
<feature type="compositionally biased region" description="Polar residues" evidence="1">
    <location>
        <begin position="87"/>
        <end position="105"/>
    </location>
</feature>
<accession>A0A9Q0I963</accession>
<protein>
    <submittedName>
        <fullName evidence="2">Uncharacterized protein</fullName>
    </submittedName>
</protein>
<reference evidence="2" key="1">
    <citation type="submission" date="2022-07" db="EMBL/GenBank/DDBJ databases">
        <title>Chromosome-level genome of Muraenolepis orangiensis.</title>
        <authorList>
            <person name="Kim J."/>
        </authorList>
    </citation>
    <scope>NUCLEOTIDE SEQUENCE</scope>
    <source>
        <strain evidence="2">KU_S4_2022</strain>
        <tissue evidence="2">Muscle</tissue>
    </source>
</reference>
<dbReference type="AlphaFoldDB" id="A0A9Q0I963"/>
<organism evidence="2 3">
    <name type="scientific">Muraenolepis orangiensis</name>
    <name type="common">Patagonian moray cod</name>
    <dbReference type="NCBI Taxonomy" id="630683"/>
    <lineage>
        <taxon>Eukaryota</taxon>
        <taxon>Metazoa</taxon>
        <taxon>Chordata</taxon>
        <taxon>Craniata</taxon>
        <taxon>Vertebrata</taxon>
        <taxon>Euteleostomi</taxon>
        <taxon>Actinopterygii</taxon>
        <taxon>Neopterygii</taxon>
        <taxon>Teleostei</taxon>
        <taxon>Neoteleostei</taxon>
        <taxon>Acanthomorphata</taxon>
        <taxon>Zeiogadaria</taxon>
        <taxon>Gadariae</taxon>
        <taxon>Gadiformes</taxon>
        <taxon>Muraenolepidoidei</taxon>
        <taxon>Muraenolepididae</taxon>
        <taxon>Muraenolepis</taxon>
    </lineage>
</organism>
<evidence type="ECO:0000313" key="2">
    <source>
        <dbReference type="EMBL" id="KAJ3588236.1"/>
    </source>
</evidence>
<evidence type="ECO:0000256" key="1">
    <source>
        <dbReference type="SAM" id="MobiDB-lite"/>
    </source>
</evidence>